<proteinExistence type="predicted"/>
<dbReference type="PANTHER" id="PTHR32015:SF1">
    <property type="entry name" value="LIPASE"/>
    <property type="match status" value="1"/>
</dbReference>
<dbReference type="Gene3D" id="3.40.50.1820">
    <property type="entry name" value="alpha/beta hydrolase"/>
    <property type="match status" value="1"/>
</dbReference>
<evidence type="ECO:0000313" key="5">
    <source>
        <dbReference type="WormBase" id="SRAE_X000043400"/>
    </source>
</evidence>
<feature type="transmembrane region" description="Helical" evidence="1">
    <location>
        <begin position="6"/>
        <end position="24"/>
    </location>
</feature>
<name>A0A090LSC0_STRRB</name>
<dbReference type="OMA" id="KWSHIET"/>
<dbReference type="WormBase" id="SRAE_X000043400">
    <property type="protein sequence ID" value="SRP06595"/>
    <property type="gene ID" value="WBGene00265993"/>
</dbReference>
<dbReference type="SUPFAM" id="SSF53474">
    <property type="entry name" value="alpha/beta-Hydrolases"/>
    <property type="match status" value="1"/>
</dbReference>
<dbReference type="Proteomes" id="UP000035682">
    <property type="component" value="Unplaced"/>
</dbReference>
<dbReference type="OrthoDB" id="5786192at2759"/>
<dbReference type="CTD" id="36383487"/>
<protein>
    <submittedName>
        <fullName evidence="2 4">Lipase EstA/Esterase EstB family-containing protein</fullName>
    </submittedName>
</protein>
<keyword evidence="1" id="KW-0472">Membrane</keyword>
<dbReference type="GO" id="GO:0016298">
    <property type="term" value="F:lipase activity"/>
    <property type="evidence" value="ECO:0007669"/>
    <property type="project" value="TreeGrafter"/>
</dbReference>
<evidence type="ECO:0000313" key="4">
    <source>
        <dbReference type="WBParaSite" id="SRAE_X000043400.1"/>
    </source>
</evidence>
<dbReference type="WBParaSite" id="SRAE_X000043400.1">
    <property type="protein sequence ID" value="SRAE_X000043400.1"/>
    <property type="gene ID" value="WBGene00265993"/>
</dbReference>
<keyword evidence="3" id="KW-1185">Reference proteome</keyword>
<keyword evidence="1" id="KW-0812">Transmembrane</keyword>
<dbReference type="InterPro" id="IPR002918">
    <property type="entry name" value="Lipase_EstA/Esterase_EstB"/>
</dbReference>
<reference evidence="2 3" key="1">
    <citation type="submission" date="2014-09" db="EMBL/GenBank/DDBJ databases">
        <authorList>
            <person name="Martin A.A."/>
        </authorList>
    </citation>
    <scope>NUCLEOTIDE SEQUENCE</scope>
    <source>
        <strain evidence="3">ED321</strain>
        <strain evidence="2">ED321 Heterogonic</strain>
    </source>
</reference>
<dbReference type="InterPro" id="IPR029058">
    <property type="entry name" value="AB_hydrolase_fold"/>
</dbReference>
<organism evidence="2">
    <name type="scientific">Strongyloides ratti</name>
    <name type="common">Parasitic roundworm</name>
    <dbReference type="NCBI Taxonomy" id="34506"/>
    <lineage>
        <taxon>Eukaryota</taxon>
        <taxon>Metazoa</taxon>
        <taxon>Ecdysozoa</taxon>
        <taxon>Nematoda</taxon>
        <taxon>Chromadorea</taxon>
        <taxon>Rhabditida</taxon>
        <taxon>Tylenchina</taxon>
        <taxon>Panagrolaimomorpha</taxon>
        <taxon>Strongyloidoidea</taxon>
        <taxon>Strongyloididae</taxon>
        <taxon>Strongyloides</taxon>
    </lineage>
</organism>
<evidence type="ECO:0000256" key="1">
    <source>
        <dbReference type="SAM" id="Phobius"/>
    </source>
</evidence>
<dbReference type="EMBL" id="LN609530">
    <property type="protein sequence ID" value="CEF71107.1"/>
    <property type="molecule type" value="Genomic_DNA"/>
</dbReference>
<keyword evidence="1" id="KW-1133">Transmembrane helix</keyword>
<dbReference type="PANTHER" id="PTHR32015">
    <property type="entry name" value="FASTING INDUCED LIPASE"/>
    <property type="match status" value="1"/>
</dbReference>
<sequence length="293" mass="33490">MAHSLLLFSFFIGINYIIFLNGLITNHFYTWLQLNGYHEDDFPSLIFGNNGSFGGKDTEKSIIKKRPVIFIHGNGDGALDDGSLLGSGWNSSLNTFLNNGYTMKELYGITWGDRIMENNLSRTFDCKYVKKIRRFILAVLKYTKFNSINIVSHSMGVTLTRKAIKGGAIKEKHDVCNIGEPISKKINTFNGYWPGNDYGYDECGIKSKNEGRQNNYSNFLQNLNEDKYLEGQYIINIFSTQDEVIGNNNIVFNKNTSRLSTITEQFISDKWSHIETKDKSSSYVIEMIKKYDD</sequence>
<evidence type="ECO:0000313" key="2">
    <source>
        <dbReference type="EMBL" id="CEF71107.1"/>
    </source>
</evidence>
<dbReference type="RefSeq" id="XP_024510303.1">
    <property type="nucleotide sequence ID" value="XM_024644778.1"/>
</dbReference>
<dbReference type="AlphaFoldDB" id="A0A090LSC0"/>
<accession>A0A090LSC0</accession>
<reference evidence="4" key="2">
    <citation type="submission" date="2020-12" db="UniProtKB">
        <authorList>
            <consortium name="WormBaseParasite"/>
        </authorList>
    </citation>
    <scope>IDENTIFICATION</scope>
</reference>
<evidence type="ECO:0000313" key="3">
    <source>
        <dbReference type="Proteomes" id="UP000035682"/>
    </source>
</evidence>
<dbReference type="GO" id="GO:0016042">
    <property type="term" value="P:lipid catabolic process"/>
    <property type="evidence" value="ECO:0007669"/>
    <property type="project" value="InterPro"/>
</dbReference>
<gene>
    <name evidence="2 4 5" type="ORF">SRAE_X000043400</name>
</gene>
<dbReference type="GeneID" id="36383487"/>
<dbReference type="Pfam" id="PF01674">
    <property type="entry name" value="Lipase_2"/>
    <property type="match status" value="1"/>
</dbReference>